<feature type="transmembrane region" description="Helical" evidence="1">
    <location>
        <begin position="178"/>
        <end position="199"/>
    </location>
</feature>
<dbReference type="InterPro" id="IPR014196">
    <property type="entry name" value="SpoIIM"/>
</dbReference>
<dbReference type="PATRIC" id="fig|889306.3.peg.3245"/>
<dbReference type="NCBIfam" id="TIGR02831">
    <property type="entry name" value="spo_II_M"/>
    <property type="match status" value="1"/>
</dbReference>
<feature type="transmembrane region" description="Helical" evidence="1">
    <location>
        <begin position="20"/>
        <end position="39"/>
    </location>
</feature>
<evidence type="ECO:0000256" key="1">
    <source>
        <dbReference type="SAM" id="Phobius"/>
    </source>
</evidence>
<dbReference type="EMBL" id="JXRP01000019">
    <property type="protein sequence ID" value="KIL44267.1"/>
    <property type="molecule type" value="Genomic_DNA"/>
</dbReference>
<evidence type="ECO:0008006" key="4">
    <source>
        <dbReference type="Google" id="ProtNLM"/>
    </source>
</evidence>
<keyword evidence="1" id="KW-0812">Transmembrane</keyword>
<feature type="transmembrane region" description="Helical" evidence="1">
    <location>
        <begin position="79"/>
        <end position="102"/>
    </location>
</feature>
<dbReference type="STRING" id="889306.KP78_32310"/>
<dbReference type="InterPro" id="IPR002798">
    <property type="entry name" value="SpoIIM-like"/>
</dbReference>
<evidence type="ECO:0000313" key="2">
    <source>
        <dbReference type="EMBL" id="KIL44267.1"/>
    </source>
</evidence>
<dbReference type="RefSeq" id="WP_041090163.1">
    <property type="nucleotide sequence ID" value="NZ_JXRP01000019.1"/>
</dbReference>
<accession>A0A0C2V5J3</accession>
<keyword evidence="1" id="KW-0472">Membrane</keyword>
<name>A0A0C2V5J3_9BACL</name>
<dbReference type="OrthoDB" id="2065033at2"/>
<dbReference type="AlphaFoldDB" id="A0A0C2V5J3"/>
<dbReference type="Pfam" id="PF01944">
    <property type="entry name" value="SpoIIM"/>
    <property type="match status" value="1"/>
</dbReference>
<proteinExistence type="predicted"/>
<protein>
    <recommendedName>
        <fullName evidence="4">Stage II sporulation protein M</fullName>
    </recommendedName>
</protein>
<comment type="caution">
    <text evidence="2">The sequence shown here is derived from an EMBL/GenBank/DDBJ whole genome shotgun (WGS) entry which is preliminary data.</text>
</comment>
<feature type="transmembrane region" description="Helical" evidence="1">
    <location>
        <begin position="137"/>
        <end position="158"/>
    </location>
</feature>
<keyword evidence="1" id="KW-1133">Transmembrane helix</keyword>
<reference evidence="2 3" key="1">
    <citation type="submission" date="2015-01" db="EMBL/GenBank/DDBJ databases">
        <title>Genome sequencing of Jeotgalibacillus soli.</title>
        <authorList>
            <person name="Goh K.M."/>
            <person name="Chan K.-G."/>
            <person name="Yaakop A.S."/>
            <person name="Ee R."/>
            <person name="Gan H.M."/>
            <person name="Chan C.S."/>
        </authorList>
    </citation>
    <scope>NUCLEOTIDE SEQUENCE [LARGE SCALE GENOMIC DNA]</scope>
    <source>
        <strain evidence="2 3">P9</strain>
    </source>
</reference>
<gene>
    <name evidence="2" type="ORF">KP78_32310</name>
</gene>
<feature type="transmembrane region" description="Helical" evidence="1">
    <location>
        <begin position="109"/>
        <end position="131"/>
    </location>
</feature>
<organism evidence="2 3">
    <name type="scientific">Jeotgalibacillus soli</name>
    <dbReference type="NCBI Taxonomy" id="889306"/>
    <lineage>
        <taxon>Bacteria</taxon>
        <taxon>Bacillati</taxon>
        <taxon>Bacillota</taxon>
        <taxon>Bacilli</taxon>
        <taxon>Bacillales</taxon>
        <taxon>Caryophanaceae</taxon>
        <taxon>Jeotgalibacillus</taxon>
    </lineage>
</organism>
<dbReference type="Proteomes" id="UP000031938">
    <property type="component" value="Unassembled WGS sequence"/>
</dbReference>
<keyword evidence="3" id="KW-1185">Reference proteome</keyword>
<dbReference type="PIRSF" id="PIRSF038973">
    <property type="entry name" value="SpoIIM"/>
    <property type="match status" value="1"/>
</dbReference>
<evidence type="ECO:0000313" key="3">
    <source>
        <dbReference type="Proteomes" id="UP000031938"/>
    </source>
</evidence>
<sequence>MKKRTSHYILLHIQQHASLYIFIMALLGGGVLTGALLVHRLPVEDLHPLLDPFRAYQGQENGFWPSVNEQVKSYTLIDIGLIVLIWCTGLTLIGLPVAWFVIFIKGMMFGFTSGVFVAQYGWQGLWISAGVVLPQNILLFPAYVIMSVHAMIFTLHIWRRIVTRQSFAPSFRTSCIRYVLVLTCMVILVAIGGLIEAYIPPLWMKWFHPHN</sequence>